<keyword evidence="3" id="KW-1185">Reference proteome</keyword>
<organism evidence="2 3">
    <name type="scientific">Mycobacterium nebraskense</name>
    <dbReference type="NCBI Taxonomy" id="244292"/>
    <lineage>
        <taxon>Bacteria</taxon>
        <taxon>Bacillati</taxon>
        <taxon>Actinomycetota</taxon>
        <taxon>Actinomycetes</taxon>
        <taxon>Mycobacteriales</taxon>
        <taxon>Mycobacteriaceae</taxon>
        <taxon>Mycobacterium</taxon>
    </lineage>
</organism>
<dbReference type="EMBL" id="LQPH01000007">
    <property type="protein sequence ID" value="ORW35398.1"/>
    <property type="molecule type" value="Genomic_DNA"/>
</dbReference>
<reference evidence="2 3" key="1">
    <citation type="submission" date="2016-01" db="EMBL/GenBank/DDBJ databases">
        <title>The new phylogeny of the genus Mycobacterium.</title>
        <authorList>
            <person name="Tarcisio F."/>
            <person name="Conor M."/>
            <person name="Antonella G."/>
            <person name="Elisabetta G."/>
            <person name="Giulia F.S."/>
            <person name="Sara T."/>
            <person name="Anna F."/>
            <person name="Clotilde B."/>
            <person name="Roberto B."/>
            <person name="Veronica D.S."/>
            <person name="Fabio R."/>
            <person name="Monica P."/>
            <person name="Olivier J."/>
            <person name="Enrico T."/>
            <person name="Nicola S."/>
        </authorList>
    </citation>
    <scope>NUCLEOTIDE SEQUENCE [LARGE SCALE GENOMIC DNA]</scope>
    <source>
        <strain evidence="2 3">DSM 44803</strain>
    </source>
</reference>
<evidence type="ECO:0000313" key="2">
    <source>
        <dbReference type="EMBL" id="ORW35398.1"/>
    </source>
</evidence>
<dbReference type="InterPro" id="IPR004360">
    <property type="entry name" value="Glyas_Fos-R_dOase_dom"/>
</dbReference>
<evidence type="ECO:0000259" key="1">
    <source>
        <dbReference type="Pfam" id="PF00903"/>
    </source>
</evidence>
<dbReference type="InterPro" id="IPR029068">
    <property type="entry name" value="Glyas_Bleomycin-R_OHBP_Dase"/>
</dbReference>
<comment type="caution">
    <text evidence="2">The sequence shown here is derived from an EMBL/GenBank/DDBJ whole genome shotgun (WGS) entry which is preliminary data.</text>
</comment>
<dbReference type="STRING" id="244292.ABW17_09950"/>
<accession>A0A1X2A2B1</accession>
<feature type="domain" description="Glyoxalase/fosfomycin resistance/dioxygenase" evidence="1">
    <location>
        <begin position="8"/>
        <end position="128"/>
    </location>
</feature>
<protein>
    <submittedName>
        <fullName evidence="2">Glyoxalase</fullName>
    </submittedName>
</protein>
<proteinExistence type="predicted"/>
<dbReference type="Proteomes" id="UP000193781">
    <property type="component" value="Unassembled WGS sequence"/>
</dbReference>
<sequence length="159" mass="17150">MAVDVLSITSVAVVTADPPQSRRLFIDALGLPLEGEGDGYYCTGNIPGSNHFGVWPLTEAAESCFGTPQWPADRVVPQASIEFEVKDPEAVATAGAELQRAGFELLHPARTEPWGQTVTRVLTEDGLIIGVSYAPSLHVVDEDWGASPWPWYRMASARA</sequence>
<gene>
    <name evidence="2" type="ORF">AWC17_21950</name>
</gene>
<dbReference type="Pfam" id="PF00903">
    <property type="entry name" value="Glyoxalase"/>
    <property type="match status" value="1"/>
</dbReference>
<evidence type="ECO:0000313" key="3">
    <source>
        <dbReference type="Proteomes" id="UP000193781"/>
    </source>
</evidence>
<dbReference type="Gene3D" id="3.10.180.10">
    <property type="entry name" value="2,3-Dihydroxybiphenyl 1,2-Dioxygenase, domain 1"/>
    <property type="match status" value="1"/>
</dbReference>
<dbReference type="OrthoDB" id="8116053at2"/>
<dbReference type="SUPFAM" id="SSF54593">
    <property type="entry name" value="Glyoxalase/Bleomycin resistance protein/Dihydroxybiphenyl dioxygenase"/>
    <property type="match status" value="1"/>
</dbReference>
<dbReference type="AlphaFoldDB" id="A0A1X2A2B1"/>
<name>A0A1X2A2B1_9MYCO</name>